<evidence type="ECO:0000256" key="16">
    <source>
        <dbReference type="RuleBase" id="RU364099"/>
    </source>
</evidence>
<keyword evidence="8 16" id="KW-0328">Glycosyltransferase</keyword>
<dbReference type="GO" id="GO:0000287">
    <property type="term" value="F:magnesium ion binding"/>
    <property type="evidence" value="ECO:0007669"/>
    <property type="project" value="TreeGrafter"/>
</dbReference>
<dbReference type="GO" id="GO:0046100">
    <property type="term" value="P:hypoxanthine metabolic process"/>
    <property type="evidence" value="ECO:0007669"/>
    <property type="project" value="TreeGrafter"/>
</dbReference>
<comment type="catalytic activity">
    <reaction evidence="14">
        <text>GMP + diphosphate = guanine + 5-phospho-alpha-D-ribose 1-diphosphate</text>
        <dbReference type="Rhea" id="RHEA:25424"/>
        <dbReference type="ChEBI" id="CHEBI:16235"/>
        <dbReference type="ChEBI" id="CHEBI:33019"/>
        <dbReference type="ChEBI" id="CHEBI:58017"/>
        <dbReference type="ChEBI" id="CHEBI:58115"/>
        <dbReference type="EC" id="2.4.2.8"/>
    </reaction>
    <physiologicalReaction direction="right-to-left" evidence="14">
        <dbReference type="Rhea" id="RHEA:25426"/>
    </physiologicalReaction>
</comment>
<dbReference type="Gene3D" id="3.40.50.2020">
    <property type="match status" value="1"/>
</dbReference>
<comment type="subcellular location">
    <subcellularLocation>
        <location evidence="3 16">Cytoplasm</location>
    </subcellularLocation>
</comment>
<comment type="caution">
    <text evidence="18">The sequence shown here is derived from an EMBL/GenBank/DDBJ whole genome shotgun (WGS) entry which is preliminary data.</text>
</comment>
<evidence type="ECO:0000256" key="2">
    <source>
        <dbReference type="ARBA" id="ARBA00002049"/>
    </source>
</evidence>
<evidence type="ECO:0000256" key="12">
    <source>
        <dbReference type="ARBA" id="ARBA00022741"/>
    </source>
</evidence>
<dbReference type="InterPro" id="IPR050408">
    <property type="entry name" value="HGPRT"/>
</dbReference>
<dbReference type="GO" id="GO:0006166">
    <property type="term" value="P:purine ribonucleoside salvage"/>
    <property type="evidence" value="ECO:0007669"/>
    <property type="project" value="UniProtKB-KW"/>
</dbReference>
<gene>
    <name evidence="18" type="primary">hpt</name>
    <name evidence="18" type="ORF">IAB36_02145</name>
</gene>
<evidence type="ECO:0000256" key="6">
    <source>
        <dbReference type="ARBA" id="ARBA00008391"/>
    </source>
</evidence>
<proteinExistence type="inferred from homology"/>
<evidence type="ECO:0000259" key="17">
    <source>
        <dbReference type="Pfam" id="PF00156"/>
    </source>
</evidence>
<dbReference type="InterPro" id="IPR029057">
    <property type="entry name" value="PRTase-like"/>
</dbReference>
<evidence type="ECO:0000313" key="18">
    <source>
        <dbReference type="EMBL" id="HIR40610.1"/>
    </source>
</evidence>
<dbReference type="InterPro" id="IPR000836">
    <property type="entry name" value="PRTase_dom"/>
</dbReference>
<accession>A0A9D1AI33</accession>
<reference evidence="18" key="2">
    <citation type="journal article" date="2021" name="PeerJ">
        <title>Extensive microbial diversity within the chicken gut microbiome revealed by metagenomics and culture.</title>
        <authorList>
            <person name="Gilroy R."/>
            <person name="Ravi A."/>
            <person name="Getino M."/>
            <person name="Pursley I."/>
            <person name="Horton D.L."/>
            <person name="Alikhan N.F."/>
            <person name="Baker D."/>
            <person name="Gharbi K."/>
            <person name="Hall N."/>
            <person name="Watson M."/>
            <person name="Adriaenssens E.M."/>
            <person name="Foster-Nyarko E."/>
            <person name="Jarju S."/>
            <person name="Secka A."/>
            <person name="Antonio M."/>
            <person name="Oren A."/>
            <person name="Chaudhuri R.R."/>
            <person name="La Ragione R."/>
            <person name="Hildebrand F."/>
            <person name="Pallen M.J."/>
        </authorList>
    </citation>
    <scope>NUCLEOTIDE SEQUENCE</scope>
    <source>
        <strain evidence="18">CHK184-25365</strain>
    </source>
</reference>
<sequence length="197" mass="21645">MHPDVESLLLSHQQIVDRTAQLGEAITRDYQGRELTAICVLKGAAVFFSQLIQQIKLPVTLDFIQVSSYGKSTVSDGKLAWLKQPEFPVAGKHILLVEDILDTGFTLWNVRQKLLSQGAESVKICTLLDKPARRKVPQIQADYVGYTVPDAFLVGYGLDYAEKYRNLPYIGVLKSSCIAPEGDHAAAAAANKTKEGV</sequence>
<dbReference type="EC" id="2.4.2.8" evidence="16"/>
<evidence type="ECO:0000256" key="15">
    <source>
        <dbReference type="ARBA" id="ARBA00049402"/>
    </source>
</evidence>
<dbReference type="Proteomes" id="UP000886749">
    <property type="component" value="Unassembled WGS sequence"/>
</dbReference>
<dbReference type="InterPro" id="IPR005904">
    <property type="entry name" value="Hxn_phspho_trans"/>
</dbReference>
<dbReference type="NCBIfam" id="TIGR01203">
    <property type="entry name" value="HGPRTase"/>
    <property type="match status" value="1"/>
</dbReference>
<dbReference type="PANTHER" id="PTHR43340:SF1">
    <property type="entry name" value="HYPOXANTHINE PHOSPHORIBOSYLTRANSFERASE"/>
    <property type="match status" value="1"/>
</dbReference>
<evidence type="ECO:0000256" key="11">
    <source>
        <dbReference type="ARBA" id="ARBA00022726"/>
    </source>
</evidence>
<comment type="cofactor">
    <cofactor evidence="1 16">
        <name>Mg(2+)</name>
        <dbReference type="ChEBI" id="CHEBI:18420"/>
    </cofactor>
</comment>
<dbReference type="FunFam" id="3.40.50.2020:FF:000006">
    <property type="entry name" value="Hypoxanthine phosphoribosyltransferase"/>
    <property type="match status" value="1"/>
</dbReference>
<evidence type="ECO:0000256" key="3">
    <source>
        <dbReference type="ARBA" id="ARBA00004496"/>
    </source>
</evidence>
<evidence type="ECO:0000256" key="4">
    <source>
        <dbReference type="ARBA" id="ARBA00004669"/>
    </source>
</evidence>
<organism evidence="18 19">
    <name type="scientific">Candidatus Egerieicola pullicola</name>
    <dbReference type="NCBI Taxonomy" id="2840775"/>
    <lineage>
        <taxon>Bacteria</taxon>
        <taxon>Bacillati</taxon>
        <taxon>Bacillota</taxon>
        <taxon>Clostridia</taxon>
        <taxon>Eubacteriales</taxon>
        <taxon>Oscillospiraceae</taxon>
        <taxon>Oscillospiraceae incertae sedis</taxon>
        <taxon>Candidatus Egerieicola</taxon>
    </lineage>
</organism>
<evidence type="ECO:0000256" key="13">
    <source>
        <dbReference type="ARBA" id="ARBA00022842"/>
    </source>
</evidence>
<evidence type="ECO:0000256" key="9">
    <source>
        <dbReference type="ARBA" id="ARBA00022679"/>
    </source>
</evidence>
<evidence type="ECO:0000256" key="14">
    <source>
        <dbReference type="ARBA" id="ARBA00048811"/>
    </source>
</evidence>
<evidence type="ECO:0000256" key="5">
    <source>
        <dbReference type="ARBA" id="ARBA00004676"/>
    </source>
</evidence>
<dbReference type="GO" id="GO:0005829">
    <property type="term" value="C:cytosol"/>
    <property type="evidence" value="ECO:0007669"/>
    <property type="project" value="TreeGrafter"/>
</dbReference>
<dbReference type="CDD" id="cd06223">
    <property type="entry name" value="PRTases_typeI"/>
    <property type="match status" value="1"/>
</dbReference>
<dbReference type="GO" id="GO:0052657">
    <property type="term" value="F:guanine phosphoribosyltransferase activity"/>
    <property type="evidence" value="ECO:0007669"/>
    <property type="project" value="UniProtKB-ARBA"/>
</dbReference>
<dbReference type="EMBL" id="DVGY01000052">
    <property type="protein sequence ID" value="HIR40610.1"/>
    <property type="molecule type" value="Genomic_DNA"/>
</dbReference>
<dbReference type="PANTHER" id="PTHR43340">
    <property type="entry name" value="HYPOXANTHINE-GUANINE PHOSPHORIBOSYLTRANSFERASE"/>
    <property type="match status" value="1"/>
</dbReference>
<dbReference type="GO" id="GO:0006178">
    <property type="term" value="P:guanine salvage"/>
    <property type="evidence" value="ECO:0007669"/>
    <property type="project" value="TreeGrafter"/>
</dbReference>
<keyword evidence="10 16" id="KW-0479">Metal-binding</keyword>
<evidence type="ECO:0000256" key="7">
    <source>
        <dbReference type="ARBA" id="ARBA00022490"/>
    </source>
</evidence>
<dbReference type="GO" id="GO:0032263">
    <property type="term" value="P:GMP salvage"/>
    <property type="evidence" value="ECO:0007669"/>
    <property type="project" value="TreeGrafter"/>
</dbReference>
<comment type="catalytic activity">
    <reaction evidence="15">
        <text>IMP + diphosphate = hypoxanthine + 5-phospho-alpha-D-ribose 1-diphosphate</text>
        <dbReference type="Rhea" id="RHEA:17973"/>
        <dbReference type="ChEBI" id="CHEBI:17368"/>
        <dbReference type="ChEBI" id="CHEBI:33019"/>
        <dbReference type="ChEBI" id="CHEBI:58017"/>
        <dbReference type="ChEBI" id="CHEBI:58053"/>
        <dbReference type="EC" id="2.4.2.8"/>
    </reaction>
    <physiologicalReaction direction="right-to-left" evidence="15">
        <dbReference type="Rhea" id="RHEA:17975"/>
    </physiologicalReaction>
</comment>
<keyword evidence="11 16" id="KW-0660">Purine salvage</keyword>
<evidence type="ECO:0000256" key="8">
    <source>
        <dbReference type="ARBA" id="ARBA00022676"/>
    </source>
</evidence>
<comment type="pathway">
    <text evidence="4 16">Purine metabolism; IMP biosynthesis via salvage pathway; IMP from hypoxanthine: step 1/1.</text>
</comment>
<comment type="function">
    <text evidence="2">Purine salvage pathway enzyme that catalyzes the transfer of the ribosyl-5-phosphate group from 5-phospho-alpha-D-ribose 1-diphosphate (PRPP) to the N9 position of the 6-oxopurines hypoxanthine and guanine to form the corresponding ribonucleotides IMP (inosine 5'-monophosphate) and GMP (guanosine 5'-monophosphate), with the release of PPi.</text>
</comment>
<protein>
    <recommendedName>
        <fullName evidence="16">Hypoxanthine phosphoribosyltransferase</fullName>
        <ecNumber evidence="16">2.4.2.8</ecNumber>
    </recommendedName>
</protein>
<name>A0A9D1AI33_9FIRM</name>
<keyword evidence="7 16" id="KW-0963">Cytoplasm</keyword>
<evidence type="ECO:0000256" key="10">
    <source>
        <dbReference type="ARBA" id="ARBA00022723"/>
    </source>
</evidence>
<reference evidence="18" key="1">
    <citation type="submission" date="2020-10" db="EMBL/GenBank/DDBJ databases">
        <authorList>
            <person name="Gilroy R."/>
        </authorList>
    </citation>
    <scope>NUCLEOTIDE SEQUENCE</scope>
    <source>
        <strain evidence="18">CHK184-25365</strain>
    </source>
</reference>
<dbReference type="GO" id="GO:0004422">
    <property type="term" value="F:hypoxanthine phosphoribosyltransferase activity"/>
    <property type="evidence" value="ECO:0007669"/>
    <property type="project" value="InterPro"/>
</dbReference>
<dbReference type="GO" id="GO:0032264">
    <property type="term" value="P:IMP salvage"/>
    <property type="evidence" value="ECO:0007669"/>
    <property type="project" value="TreeGrafter"/>
</dbReference>
<dbReference type="SUPFAM" id="SSF53271">
    <property type="entry name" value="PRTase-like"/>
    <property type="match status" value="1"/>
</dbReference>
<comment type="similarity">
    <text evidence="6 16">Belongs to the purine/pyrimidine phosphoribosyltransferase family.</text>
</comment>
<dbReference type="GO" id="GO:0000166">
    <property type="term" value="F:nucleotide binding"/>
    <property type="evidence" value="ECO:0007669"/>
    <property type="project" value="UniProtKB-KW"/>
</dbReference>
<keyword evidence="13 16" id="KW-0460">Magnesium</keyword>
<dbReference type="AlphaFoldDB" id="A0A9D1AI33"/>
<comment type="pathway">
    <text evidence="5">Purine metabolism; GMP biosynthesis via salvage pathway; GMP from guanine: step 1/1.</text>
</comment>
<keyword evidence="9 16" id="KW-0808">Transferase</keyword>
<keyword evidence="12 16" id="KW-0547">Nucleotide-binding</keyword>
<dbReference type="Pfam" id="PF00156">
    <property type="entry name" value="Pribosyltran"/>
    <property type="match status" value="1"/>
</dbReference>
<evidence type="ECO:0000256" key="1">
    <source>
        <dbReference type="ARBA" id="ARBA00001946"/>
    </source>
</evidence>
<evidence type="ECO:0000313" key="19">
    <source>
        <dbReference type="Proteomes" id="UP000886749"/>
    </source>
</evidence>
<feature type="domain" description="Phosphoribosyltransferase" evidence="17">
    <location>
        <begin position="9"/>
        <end position="160"/>
    </location>
</feature>